<evidence type="ECO:0000313" key="6">
    <source>
        <dbReference type="Proteomes" id="UP000291995"/>
    </source>
</evidence>
<protein>
    <submittedName>
        <fullName evidence="4">DNA-directed RNA polymerase subunit omega</fullName>
    </submittedName>
</protein>
<dbReference type="GO" id="GO:0000428">
    <property type="term" value="C:DNA-directed RNA polymerase complex"/>
    <property type="evidence" value="ECO:0007669"/>
    <property type="project" value="UniProtKB-KW"/>
</dbReference>
<dbReference type="EMBL" id="CP024333">
    <property type="protein sequence ID" value="ATQ15636.1"/>
    <property type="molecule type" value="Genomic_DNA"/>
</dbReference>
<evidence type="ECO:0000256" key="2">
    <source>
        <dbReference type="ARBA" id="ARBA00023163"/>
    </source>
</evidence>
<dbReference type="Proteomes" id="UP000291995">
    <property type="component" value="Chromosome"/>
</dbReference>
<dbReference type="GeneID" id="75118532"/>
<organism evidence="4 6">
    <name type="scientific">Borrelia miyamotoi</name>
    <dbReference type="NCBI Taxonomy" id="47466"/>
    <lineage>
        <taxon>Bacteria</taxon>
        <taxon>Pseudomonadati</taxon>
        <taxon>Spirochaetota</taxon>
        <taxon>Spirochaetia</taxon>
        <taxon>Spirochaetales</taxon>
        <taxon>Borreliaceae</taxon>
        <taxon>Borrelia</taxon>
    </lineage>
</organism>
<accession>A0AAP9CFD4</accession>
<keyword evidence="2" id="KW-0804">Transcription</keyword>
<name>A0AAP9CFD4_9SPIR</name>
<dbReference type="Proteomes" id="UP000230633">
    <property type="component" value="Chromosome"/>
</dbReference>
<evidence type="ECO:0000313" key="5">
    <source>
        <dbReference type="Proteomes" id="UP000230633"/>
    </source>
</evidence>
<evidence type="ECO:0000313" key="4">
    <source>
        <dbReference type="EMBL" id="QBK61616.1"/>
    </source>
</evidence>
<dbReference type="SUPFAM" id="SSF63562">
    <property type="entry name" value="RPB6/omega subunit-like"/>
    <property type="match status" value="1"/>
</dbReference>
<keyword evidence="5" id="KW-1185">Reference proteome</keyword>
<dbReference type="EMBL" id="CP036557">
    <property type="protein sequence ID" value="QBK61616.1"/>
    <property type="molecule type" value="Genomic_DNA"/>
</dbReference>
<evidence type="ECO:0000256" key="1">
    <source>
        <dbReference type="ARBA" id="ARBA00022478"/>
    </source>
</evidence>
<dbReference type="InterPro" id="IPR036161">
    <property type="entry name" value="RPB6/omega-like_sf"/>
</dbReference>
<dbReference type="GO" id="GO:0006351">
    <property type="term" value="P:DNA-templated transcription"/>
    <property type="evidence" value="ECO:0007669"/>
    <property type="project" value="InterPro"/>
</dbReference>
<gene>
    <name evidence="3" type="ORF">CNO13_00125</name>
    <name evidence="4" type="ORF">EZU67_00130</name>
</gene>
<keyword evidence="1 4" id="KW-0240">DNA-directed RNA polymerase</keyword>
<dbReference type="AlphaFoldDB" id="A0AAP9CFD4"/>
<dbReference type="RefSeq" id="WP_025443409.1">
    <property type="nucleotide sequence ID" value="NZ_AP024371.1"/>
</dbReference>
<sequence length="65" mass="7519">MKIPLKDIQDFSGNYYELVMAVIMRTEQIVEQISLAEHAISDERVVAHAFNDILTGKYIYSIEEK</sequence>
<evidence type="ECO:0000313" key="3">
    <source>
        <dbReference type="EMBL" id="ATQ15636.1"/>
    </source>
</evidence>
<reference evidence="6" key="1">
    <citation type="submission" date="2019-03" db="EMBL/GenBank/DDBJ databases">
        <title>Whole genome sequencing of Borrelia miyamotoi strains isolated at the Russian territory.</title>
        <authorList>
            <person name="Kuleshov K.V."/>
            <person name="Platonov A.E."/>
            <person name="Goptar I.A."/>
            <person name="Shipulin G.A."/>
            <person name="Markelov M.L."/>
            <person name="Koetsveld J."/>
            <person name="Kolyasnikova N.M."/>
            <person name="Sarksyan D.S."/>
            <person name="Toporkova M.G."/>
            <person name="Hovius J.W."/>
        </authorList>
    </citation>
    <scope>NUCLEOTIDE SEQUENCE [LARGE SCALE GENOMIC DNA]</scope>
    <source>
        <strain evidence="3 5">Yekat-1</strain>
        <strain evidence="6">Yekat-76</strain>
    </source>
</reference>
<dbReference type="GO" id="GO:0003677">
    <property type="term" value="F:DNA binding"/>
    <property type="evidence" value="ECO:0007669"/>
    <property type="project" value="InterPro"/>
</dbReference>
<dbReference type="GO" id="GO:0003899">
    <property type="term" value="F:DNA-directed RNA polymerase activity"/>
    <property type="evidence" value="ECO:0007669"/>
    <property type="project" value="InterPro"/>
</dbReference>
<reference evidence="4" key="2">
    <citation type="submission" date="2022-12" db="EMBL/GenBank/DDBJ databases">
        <title>Whole genome sequencing of Borrelia miyamotoi strains isolated at the Russian territory.</title>
        <authorList>
            <person name="Kuleshov K.V."/>
            <person name="Platonov A.E."/>
            <person name="Goptar I.A."/>
            <person name="Shipulin G.A."/>
            <person name="Markelov M.L."/>
            <person name="Koetsveld J."/>
            <person name="Kolyasnikova N.M."/>
            <person name="Sarksyan D.S."/>
            <person name="Toporkova M.G."/>
            <person name="Hovius J.W."/>
        </authorList>
    </citation>
    <scope>NUCLEOTIDE SEQUENCE</scope>
    <source>
        <strain evidence="4">Yekat-76</strain>
    </source>
</reference>
<proteinExistence type="predicted"/>